<feature type="domain" description="FCP1 homology" evidence="15">
    <location>
        <begin position="146"/>
        <end position="289"/>
    </location>
</feature>
<keyword evidence="6" id="KW-0999">Mitochondrion inner membrane</keyword>
<evidence type="ECO:0000256" key="5">
    <source>
        <dbReference type="ARBA" id="ARBA00022692"/>
    </source>
</evidence>
<reference evidence="16 17" key="1">
    <citation type="submission" date="2020-12" db="EMBL/GenBank/DDBJ databases">
        <title>Metabolic potential, ecology and presence of endohyphal bacteria is reflected in genomic diversity of Mucoromycotina.</title>
        <authorList>
            <person name="Muszewska A."/>
            <person name="Okrasinska A."/>
            <person name="Steczkiewicz K."/>
            <person name="Drgas O."/>
            <person name="Orlowska M."/>
            <person name="Perlinska-Lenart U."/>
            <person name="Aleksandrzak-Piekarczyk T."/>
            <person name="Szatraj K."/>
            <person name="Zielenkiewicz U."/>
            <person name="Pilsyk S."/>
            <person name="Malc E."/>
            <person name="Mieczkowski P."/>
            <person name="Kruszewska J.S."/>
            <person name="Biernat P."/>
            <person name="Pawlowska J."/>
        </authorList>
    </citation>
    <scope>NUCLEOTIDE SEQUENCE [LARGE SCALE GENOMIC DNA]</scope>
    <source>
        <strain evidence="16 17">CBS 142.35</strain>
    </source>
</reference>
<dbReference type="InterPro" id="IPR023214">
    <property type="entry name" value="HAD_sf"/>
</dbReference>
<dbReference type="PROSITE" id="PS50969">
    <property type="entry name" value="FCP1"/>
    <property type="match status" value="1"/>
</dbReference>
<evidence type="ECO:0000256" key="3">
    <source>
        <dbReference type="ARBA" id="ARBA00020799"/>
    </source>
</evidence>
<keyword evidence="9" id="KW-1133">Transmembrane helix</keyword>
<evidence type="ECO:0000313" key="17">
    <source>
        <dbReference type="Proteomes" id="UP000646827"/>
    </source>
</evidence>
<dbReference type="CDD" id="cd07521">
    <property type="entry name" value="HAD_FCP1-like"/>
    <property type="match status" value="1"/>
</dbReference>
<accession>A0A8H7S078</accession>
<dbReference type="InterPro" id="IPR004274">
    <property type="entry name" value="FCP1_dom"/>
</dbReference>
<feature type="compositionally biased region" description="Basic and acidic residues" evidence="14">
    <location>
        <begin position="22"/>
        <end position="35"/>
    </location>
</feature>
<evidence type="ECO:0000256" key="7">
    <source>
        <dbReference type="ARBA" id="ARBA00022927"/>
    </source>
</evidence>
<comment type="caution">
    <text evidence="16">The sequence shown here is derived from an EMBL/GenBank/DDBJ whole genome shotgun (WGS) entry which is preliminary data.</text>
</comment>
<evidence type="ECO:0000256" key="12">
    <source>
        <dbReference type="ARBA" id="ARBA00023136"/>
    </source>
</evidence>
<evidence type="ECO:0000313" key="16">
    <source>
        <dbReference type="EMBL" id="KAG2220361.1"/>
    </source>
</evidence>
<sequence>MFRTPATRLLQRAARRGYSTETTDKTLKATHKLAEEALAQKTGGASASSSRKATLPKGDKKPSKGANEKDSHWKAYALGGGALTGGVLGTLFYYGRPFDDGRDDKYANEDPFSAAYHRCVDRYSEFQQKMHEPMWKTLLPDPLPEPYQRPYTLVINLDDTLVHSTWDSKHGWRHAKRPGVDYFLAYLSQFFEIVIFTSQTSMNAQPILDSLDPYQYAMYRLYRESTRYVDGKYVKDLSHLNRDMSKVIIMDSNPDAYSMQPENGIPLRPFTGKPNDQGLLEYIPFLEGIALFNVPDVRPVLKAMEGGYLPQKWAEWEKKYNDQHRLEWEQERTSKPRNLGSLLTGGGAPAGQDAQQGPPPTQLEQMRKQIRETFSAEHGQMRQQQDEMMKKEMEAQKEKMKDMKMTVWDLMSQVSSGQPVVPPPGSDNQQQPQQPQQ</sequence>
<dbReference type="GO" id="GO:0005744">
    <property type="term" value="C:TIM23 mitochondrial import inner membrane translocase complex"/>
    <property type="evidence" value="ECO:0007669"/>
    <property type="project" value="UniProtKB-UniRule"/>
</dbReference>
<feature type="region of interest" description="Disordered" evidence="14">
    <location>
        <begin position="329"/>
        <end position="363"/>
    </location>
</feature>
<dbReference type="Gene3D" id="3.40.50.1000">
    <property type="entry name" value="HAD superfamily/HAD-like"/>
    <property type="match status" value="1"/>
</dbReference>
<keyword evidence="5" id="KW-0812">Transmembrane</keyword>
<feature type="compositionally biased region" description="Basic and acidic residues" evidence="14">
    <location>
        <begin position="384"/>
        <end position="401"/>
    </location>
</feature>
<organism evidence="16 17">
    <name type="scientific">Circinella minor</name>
    <dbReference type="NCBI Taxonomy" id="1195481"/>
    <lineage>
        <taxon>Eukaryota</taxon>
        <taxon>Fungi</taxon>
        <taxon>Fungi incertae sedis</taxon>
        <taxon>Mucoromycota</taxon>
        <taxon>Mucoromycotina</taxon>
        <taxon>Mucoromycetes</taxon>
        <taxon>Mucorales</taxon>
        <taxon>Lichtheimiaceae</taxon>
        <taxon>Circinella</taxon>
    </lineage>
</organism>
<evidence type="ECO:0000256" key="8">
    <source>
        <dbReference type="ARBA" id="ARBA00022946"/>
    </source>
</evidence>
<protein>
    <recommendedName>
        <fullName evidence="3 13">Mitochondrial import inner membrane translocase subunit TIM50</fullName>
    </recommendedName>
</protein>
<feature type="region of interest" description="Disordered" evidence="14">
    <location>
        <begin position="413"/>
        <end position="437"/>
    </location>
</feature>
<dbReference type="AlphaFoldDB" id="A0A8H7S078"/>
<evidence type="ECO:0000256" key="11">
    <source>
        <dbReference type="ARBA" id="ARBA00023128"/>
    </source>
</evidence>
<dbReference type="Proteomes" id="UP000646827">
    <property type="component" value="Unassembled WGS sequence"/>
</dbReference>
<evidence type="ECO:0000256" key="4">
    <source>
        <dbReference type="ARBA" id="ARBA00022448"/>
    </source>
</evidence>
<evidence type="ECO:0000256" key="13">
    <source>
        <dbReference type="RuleBase" id="RU365079"/>
    </source>
</evidence>
<comment type="function">
    <text evidence="13">Essential component of the TIM23 complex, a complex that mediates the translocation of transit peptide-containing proteins across the mitochondrial inner membrane.</text>
</comment>
<dbReference type="OrthoDB" id="287041at2759"/>
<feature type="compositionally biased region" description="Basic and acidic residues" evidence="14">
    <location>
        <begin position="57"/>
        <end position="69"/>
    </location>
</feature>
<keyword evidence="17" id="KW-1185">Reference proteome</keyword>
<evidence type="ECO:0000259" key="15">
    <source>
        <dbReference type="PROSITE" id="PS50969"/>
    </source>
</evidence>
<comment type="similarity">
    <text evidence="2 13">Belongs to the TIM50 family.</text>
</comment>
<dbReference type="InterPro" id="IPR050365">
    <property type="entry name" value="TIM50"/>
</dbReference>
<evidence type="ECO:0000256" key="2">
    <source>
        <dbReference type="ARBA" id="ARBA00006344"/>
    </source>
</evidence>
<gene>
    <name evidence="16" type="ORF">INT45_010747</name>
</gene>
<comment type="subcellular location">
    <subcellularLocation>
        <location evidence="1 13">Mitochondrion inner membrane</location>
        <topology evidence="1 13">Single-pass membrane protein</topology>
    </subcellularLocation>
</comment>
<evidence type="ECO:0000256" key="9">
    <source>
        <dbReference type="ARBA" id="ARBA00022989"/>
    </source>
</evidence>
<evidence type="ECO:0000256" key="14">
    <source>
        <dbReference type="SAM" id="MobiDB-lite"/>
    </source>
</evidence>
<evidence type="ECO:0000256" key="1">
    <source>
        <dbReference type="ARBA" id="ARBA00004434"/>
    </source>
</evidence>
<dbReference type="PANTHER" id="PTHR12210">
    <property type="entry name" value="DULLARD PROTEIN PHOSPHATASE"/>
    <property type="match status" value="1"/>
</dbReference>
<feature type="region of interest" description="Disordered" evidence="14">
    <location>
        <begin position="1"/>
        <end position="69"/>
    </location>
</feature>
<keyword evidence="12" id="KW-0472">Membrane</keyword>
<dbReference type="GO" id="GO:0015031">
    <property type="term" value="P:protein transport"/>
    <property type="evidence" value="ECO:0007669"/>
    <property type="project" value="UniProtKB-KW"/>
</dbReference>
<keyword evidence="11 13" id="KW-0496">Mitochondrion</keyword>
<keyword evidence="10 13" id="KW-0811">Translocation</keyword>
<evidence type="ECO:0000256" key="6">
    <source>
        <dbReference type="ARBA" id="ARBA00022792"/>
    </source>
</evidence>
<comment type="subunit">
    <text evidence="13">Component of the TIM23 complex.</text>
</comment>
<dbReference type="Pfam" id="PF03031">
    <property type="entry name" value="NIF"/>
    <property type="match status" value="1"/>
</dbReference>
<dbReference type="EMBL" id="JAEPRB010000143">
    <property type="protein sequence ID" value="KAG2220361.1"/>
    <property type="molecule type" value="Genomic_DNA"/>
</dbReference>
<keyword evidence="4 13" id="KW-0813">Transport</keyword>
<keyword evidence="7 13" id="KW-0653">Protein transport</keyword>
<dbReference type="SMART" id="SM00577">
    <property type="entry name" value="CPDc"/>
    <property type="match status" value="1"/>
</dbReference>
<evidence type="ECO:0000256" key="10">
    <source>
        <dbReference type="ARBA" id="ARBA00023010"/>
    </source>
</evidence>
<dbReference type="SUPFAM" id="SSF56784">
    <property type="entry name" value="HAD-like"/>
    <property type="match status" value="1"/>
</dbReference>
<keyword evidence="8 13" id="KW-0809">Transit peptide</keyword>
<feature type="compositionally biased region" description="Polar residues" evidence="14">
    <location>
        <begin position="43"/>
        <end position="52"/>
    </location>
</feature>
<proteinExistence type="inferred from homology"/>
<name>A0A8H7S078_9FUNG</name>
<dbReference type="InterPro" id="IPR036412">
    <property type="entry name" value="HAD-like_sf"/>
</dbReference>
<dbReference type="FunFam" id="3.40.50.1000:FF:000019">
    <property type="entry name" value="Mitochondrial import inner membrane translocase subunit TIM50"/>
    <property type="match status" value="1"/>
</dbReference>
<feature type="region of interest" description="Disordered" evidence="14">
    <location>
        <begin position="375"/>
        <end position="401"/>
    </location>
</feature>